<dbReference type="CDD" id="cd00188">
    <property type="entry name" value="TOPRIM"/>
    <property type="match status" value="1"/>
</dbReference>
<feature type="domain" description="DUF2399" evidence="1">
    <location>
        <begin position="271"/>
        <end position="425"/>
    </location>
</feature>
<keyword evidence="4" id="KW-1185">Reference proteome</keyword>
<proteinExistence type="predicted"/>
<dbReference type="Proteomes" id="UP000007652">
    <property type="component" value="Unassembled WGS sequence"/>
</dbReference>
<accession>G0V451</accession>
<feature type="domain" description="Conserved hypothetical protein CHP02679 N terminus" evidence="2">
    <location>
        <begin position="35"/>
        <end position="249"/>
    </location>
</feature>
<dbReference type="InterPro" id="IPR013495">
    <property type="entry name" value="CHP02679"/>
</dbReference>
<dbReference type="STRING" id="857293.CAAU_0242"/>
<dbReference type="eggNOG" id="COG4924">
    <property type="taxonomic scope" value="Bacteria"/>
</dbReference>
<dbReference type="NCBIfam" id="TIGR02679">
    <property type="entry name" value="TIGR02679 family protein"/>
    <property type="match status" value="1"/>
</dbReference>
<comment type="caution">
    <text evidence="3">The sequence shown here is derived from an EMBL/GenBank/DDBJ whole genome shotgun (WGS) entry which is preliminary data.</text>
</comment>
<dbReference type="AlphaFoldDB" id="G0V451"/>
<sequence>MERIKQECLKYFKSNKGYKRLFEKIREKYRMLGYLGGSIKLDNLTPEEQDALSGFFKRDFYNKKSATIKIENFLKALENTRFSGVDFEGVLMEYFDEKIISKKEEQNRLEREKEKFFSEILSCFSGTKAKEWLEYVLDKKENAYKLIIQKYERDKLGLKNSLLLTGEALNRLSFDINNTERLAIFSSNISKNPHTFDFDRDEGKLLLYGISYFLKEEYPENAQKRAELLYRAGIIDDEVSNYTIVSGLLAYKDGKLHEGWEGFYKNSEPMQLSLYNLSKIDKIIAPERVVYIFENPTVFSEILERTKGKKIALICTYGQIKLASIILLDKLMDNVYKIYYSGDFDPEGLLIADKLIQRYGDKITLWRYGIDDYKTIISNKKISPQRLKKLSNLKTKELIALAEEIQKTGLAAYQELLIEKYLNDIGTVREN</sequence>
<dbReference type="InterPro" id="IPR024466">
    <property type="entry name" value="CHP02679_N"/>
</dbReference>
<organism evidence="3 4">
    <name type="scientific">Caloramator australicus RC3</name>
    <dbReference type="NCBI Taxonomy" id="857293"/>
    <lineage>
        <taxon>Bacteria</taxon>
        <taxon>Bacillati</taxon>
        <taxon>Bacillota</taxon>
        <taxon>Clostridia</taxon>
        <taxon>Eubacteriales</taxon>
        <taxon>Clostridiaceae</taxon>
        <taxon>Caloramator</taxon>
    </lineage>
</organism>
<dbReference type="InterPro" id="IPR024465">
    <property type="entry name" value="DUF2399"/>
</dbReference>
<dbReference type="OrthoDB" id="1661308at2"/>
<evidence type="ECO:0000259" key="2">
    <source>
        <dbReference type="Pfam" id="PF11796"/>
    </source>
</evidence>
<evidence type="ECO:0008006" key="5">
    <source>
        <dbReference type="Google" id="ProtNLM"/>
    </source>
</evidence>
<evidence type="ECO:0000259" key="1">
    <source>
        <dbReference type="Pfam" id="PF09664"/>
    </source>
</evidence>
<protein>
    <recommendedName>
        <fullName evidence="5">TIGR02679 family protein</fullName>
    </recommendedName>
</protein>
<gene>
    <name evidence="3" type="ORF">CAAU_0242</name>
</gene>
<dbReference type="EMBL" id="CAKP01000009">
    <property type="protein sequence ID" value="CCC57891.1"/>
    <property type="molecule type" value="Genomic_DNA"/>
</dbReference>
<evidence type="ECO:0000313" key="4">
    <source>
        <dbReference type="Proteomes" id="UP000007652"/>
    </source>
</evidence>
<dbReference type="Pfam" id="PF09664">
    <property type="entry name" value="DUF2399"/>
    <property type="match status" value="1"/>
</dbReference>
<reference evidence="3 4" key="1">
    <citation type="journal article" date="2011" name="J. Bacteriol.">
        <title>Draft genome sequence of Caloramator australicus strain RC3T, a thermoanaerobe from the Great Artesian Basin of Australia.</title>
        <authorList>
            <person name="Ogg C.D."/>
            <person name="Patel B.K.C."/>
        </authorList>
    </citation>
    <scope>NUCLEOTIDE SEQUENCE [LARGE SCALE GENOMIC DNA]</scope>
    <source>
        <strain evidence="3 4">RC3</strain>
    </source>
</reference>
<evidence type="ECO:0000313" key="3">
    <source>
        <dbReference type="EMBL" id="CCC57891.1"/>
    </source>
</evidence>
<dbReference type="Pfam" id="PF11796">
    <property type="entry name" value="DUF3323"/>
    <property type="match status" value="1"/>
</dbReference>
<dbReference type="RefSeq" id="WP_008907614.1">
    <property type="nucleotide sequence ID" value="NZ_CAKP01000009.1"/>
</dbReference>
<name>G0V451_9CLOT</name>